<dbReference type="EMBL" id="ML977012">
    <property type="protein sequence ID" value="KAF1952127.1"/>
    <property type="molecule type" value="Genomic_DNA"/>
</dbReference>
<dbReference type="OrthoDB" id="5598852at2759"/>
<keyword evidence="3" id="KW-1185">Reference proteome</keyword>
<sequence>MSPNLQTNFWARVGLRDSDRDVCVRAIERVYKVSEVEEFGDQGYCSFTLMVTLPSSEHSLIVQLRPRQHDLDLNIAEEARKTYGNLAPRVRGLDVRLPGGLSAFEMELVDGVPLSKIKSTASTMDEEYWMKKVKLVESFASFIARAWPSPSNPAVSSRRIRADSLVFDGPGWLSPCTGVVGANIVPKLRQLARELPDRGLRLRAQETLESLLRITEYPVVLNHGDLIPSNILVDPETWEITGLVDWAEAEVLPFGTCLYGLEHLLGSIVDHYPSPSLIYASPTSRPKFVYHERAEELRRMFWGTLVGEAPELNRSLGEVRLMRDVGVLLWSGYAWDEGRIDRVVNEVDDGEEIACLRAFLGVA</sequence>
<protein>
    <recommendedName>
        <fullName evidence="1">Aminoglycoside phosphotransferase domain-containing protein</fullName>
    </recommendedName>
</protein>
<dbReference type="SUPFAM" id="SSF56112">
    <property type="entry name" value="Protein kinase-like (PK-like)"/>
    <property type="match status" value="1"/>
</dbReference>
<gene>
    <name evidence="2" type="ORF">CC80DRAFT_180337</name>
</gene>
<feature type="domain" description="Aminoglycoside phosphotransferase" evidence="1">
    <location>
        <begin position="188"/>
        <end position="251"/>
    </location>
</feature>
<dbReference type="InterPro" id="IPR011009">
    <property type="entry name" value="Kinase-like_dom_sf"/>
</dbReference>
<dbReference type="Pfam" id="PF01636">
    <property type="entry name" value="APH"/>
    <property type="match status" value="1"/>
</dbReference>
<dbReference type="InterPro" id="IPR051678">
    <property type="entry name" value="AGP_Transferase"/>
</dbReference>
<reference evidence="2" key="1">
    <citation type="journal article" date="2020" name="Stud. Mycol.">
        <title>101 Dothideomycetes genomes: a test case for predicting lifestyles and emergence of pathogens.</title>
        <authorList>
            <person name="Haridas S."/>
            <person name="Albert R."/>
            <person name="Binder M."/>
            <person name="Bloem J."/>
            <person name="Labutti K."/>
            <person name="Salamov A."/>
            <person name="Andreopoulos B."/>
            <person name="Baker S."/>
            <person name="Barry K."/>
            <person name="Bills G."/>
            <person name="Bluhm B."/>
            <person name="Cannon C."/>
            <person name="Castanera R."/>
            <person name="Culley D."/>
            <person name="Daum C."/>
            <person name="Ezra D."/>
            <person name="Gonzalez J."/>
            <person name="Henrissat B."/>
            <person name="Kuo A."/>
            <person name="Liang C."/>
            <person name="Lipzen A."/>
            <person name="Lutzoni F."/>
            <person name="Magnuson J."/>
            <person name="Mondo S."/>
            <person name="Nolan M."/>
            <person name="Ohm R."/>
            <person name="Pangilinan J."/>
            <person name="Park H.-J."/>
            <person name="Ramirez L."/>
            <person name="Alfaro M."/>
            <person name="Sun H."/>
            <person name="Tritt A."/>
            <person name="Yoshinaga Y."/>
            <person name="Zwiers L.-H."/>
            <person name="Turgeon B."/>
            <person name="Goodwin S."/>
            <person name="Spatafora J."/>
            <person name="Crous P."/>
            <person name="Grigoriev I."/>
        </authorList>
    </citation>
    <scope>NUCLEOTIDE SEQUENCE</scope>
    <source>
        <strain evidence="2">CBS 675.92</strain>
    </source>
</reference>
<dbReference type="AlphaFoldDB" id="A0A6A5TT59"/>
<dbReference type="PANTHER" id="PTHR21310:SF59">
    <property type="entry name" value="AMINOGLYCOSIDE PHOSPHOTRANSFERASE DOMAIN-CONTAINING PROTEIN"/>
    <property type="match status" value="1"/>
</dbReference>
<evidence type="ECO:0000313" key="3">
    <source>
        <dbReference type="Proteomes" id="UP000800035"/>
    </source>
</evidence>
<evidence type="ECO:0000259" key="1">
    <source>
        <dbReference type="Pfam" id="PF01636"/>
    </source>
</evidence>
<dbReference type="Proteomes" id="UP000800035">
    <property type="component" value="Unassembled WGS sequence"/>
</dbReference>
<evidence type="ECO:0000313" key="2">
    <source>
        <dbReference type="EMBL" id="KAF1952127.1"/>
    </source>
</evidence>
<organism evidence="2 3">
    <name type="scientific">Byssothecium circinans</name>
    <dbReference type="NCBI Taxonomy" id="147558"/>
    <lineage>
        <taxon>Eukaryota</taxon>
        <taxon>Fungi</taxon>
        <taxon>Dikarya</taxon>
        <taxon>Ascomycota</taxon>
        <taxon>Pezizomycotina</taxon>
        <taxon>Dothideomycetes</taxon>
        <taxon>Pleosporomycetidae</taxon>
        <taxon>Pleosporales</taxon>
        <taxon>Massarineae</taxon>
        <taxon>Massarinaceae</taxon>
        <taxon>Byssothecium</taxon>
    </lineage>
</organism>
<name>A0A6A5TT59_9PLEO</name>
<dbReference type="InterPro" id="IPR002575">
    <property type="entry name" value="Aminoglycoside_PTrfase"/>
</dbReference>
<proteinExistence type="predicted"/>
<dbReference type="Gene3D" id="3.90.1200.10">
    <property type="match status" value="1"/>
</dbReference>
<accession>A0A6A5TT59</accession>
<dbReference type="PANTHER" id="PTHR21310">
    <property type="entry name" value="AMINOGLYCOSIDE PHOSPHOTRANSFERASE-RELATED-RELATED"/>
    <property type="match status" value="1"/>
</dbReference>